<comment type="catalytic activity">
    <reaction evidence="45">
        <text>hexadecanoyl-[ACP] + malonyl-[ACP] + H(+) = 3-oxooctadecanoyl-[ACP] + holo-[ACP] + CO2</text>
        <dbReference type="Rhea" id="RHEA:41916"/>
        <dbReference type="Rhea" id="RHEA-COMP:9623"/>
        <dbReference type="Rhea" id="RHEA-COMP:9652"/>
        <dbReference type="Rhea" id="RHEA-COMP:9653"/>
        <dbReference type="Rhea" id="RHEA-COMP:9685"/>
        <dbReference type="ChEBI" id="CHEBI:15378"/>
        <dbReference type="ChEBI" id="CHEBI:16526"/>
        <dbReference type="ChEBI" id="CHEBI:64479"/>
        <dbReference type="ChEBI" id="CHEBI:78449"/>
        <dbReference type="ChEBI" id="CHEBI:78483"/>
        <dbReference type="ChEBI" id="CHEBI:78487"/>
    </reaction>
    <physiologicalReaction direction="left-to-right" evidence="45">
        <dbReference type="Rhea" id="RHEA:41917"/>
    </physiologicalReaction>
</comment>
<comment type="catalytic activity">
    <reaction evidence="37">
        <text>3-oxodecanoyl-[ACP] + NADPH + H(+) = (3R)-hydroxydecanoyl-[ACP] + NADP(+)</text>
        <dbReference type="Rhea" id="RHEA:41856"/>
        <dbReference type="Rhea" id="RHEA-COMP:9637"/>
        <dbReference type="Rhea" id="RHEA-COMP:9638"/>
        <dbReference type="ChEBI" id="CHEBI:15378"/>
        <dbReference type="ChEBI" id="CHEBI:57783"/>
        <dbReference type="ChEBI" id="CHEBI:58349"/>
        <dbReference type="ChEBI" id="CHEBI:78464"/>
        <dbReference type="ChEBI" id="CHEBI:78466"/>
    </reaction>
    <physiologicalReaction direction="left-to-right" evidence="37">
        <dbReference type="Rhea" id="RHEA:41857"/>
    </physiologicalReaction>
</comment>
<proteinExistence type="predicted"/>
<dbReference type="SMART" id="SM00827">
    <property type="entry name" value="PKS_AT"/>
    <property type="match status" value="1"/>
</dbReference>
<comment type="catalytic activity">
    <reaction evidence="28">
        <text>(3R)-hydroxytetradecanoyl-[ACP] = (2E)-tetradecenoyl-[ACP] + H2O</text>
        <dbReference type="Rhea" id="RHEA:41892"/>
        <dbReference type="Rhea" id="RHEA-COMP:9646"/>
        <dbReference type="Rhea" id="RHEA-COMP:9647"/>
        <dbReference type="ChEBI" id="CHEBI:15377"/>
        <dbReference type="ChEBI" id="CHEBI:78474"/>
        <dbReference type="ChEBI" id="CHEBI:78475"/>
    </reaction>
    <physiologicalReaction direction="left-to-right" evidence="28">
        <dbReference type="Rhea" id="RHEA:41893"/>
    </physiologicalReaction>
</comment>
<dbReference type="PROSITE" id="PS52019">
    <property type="entry name" value="PKS_MFAS_DH"/>
    <property type="match status" value="1"/>
</dbReference>
<evidence type="ECO:0000256" key="36">
    <source>
        <dbReference type="ARBA" id="ARBA00047400"/>
    </source>
</evidence>
<dbReference type="InterPro" id="IPR042104">
    <property type="entry name" value="PKS_dehydratase_sf"/>
</dbReference>
<comment type="catalytic activity">
    <reaction evidence="57">
        <text>(2E)-tetradecenoyl-[ACP] + NADPH + H(+) = tetradecanoyl-[ACP] + NADP(+)</text>
        <dbReference type="Rhea" id="RHEA:41896"/>
        <dbReference type="Rhea" id="RHEA-COMP:9647"/>
        <dbReference type="Rhea" id="RHEA-COMP:9648"/>
        <dbReference type="ChEBI" id="CHEBI:15378"/>
        <dbReference type="ChEBI" id="CHEBI:57783"/>
        <dbReference type="ChEBI" id="CHEBI:58349"/>
        <dbReference type="ChEBI" id="CHEBI:78475"/>
        <dbReference type="ChEBI" id="CHEBI:78477"/>
    </reaction>
    <physiologicalReaction direction="left-to-right" evidence="57">
        <dbReference type="Rhea" id="RHEA:41897"/>
    </physiologicalReaction>
</comment>
<dbReference type="SUPFAM" id="SSF50129">
    <property type="entry name" value="GroES-like"/>
    <property type="match status" value="1"/>
</dbReference>
<dbReference type="Gene3D" id="1.10.1200.10">
    <property type="entry name" value="ACP-like"/>
    <property type="match status" value="1"/>
</dbReference>
<dbReference type="InterPro" id="IPR036291">
    <property type="entry name" value="NAD(P)-bd_dom_sf"/>
</dbReference>
<keyword evidence="20" id="KW-0443">Lipid metabolism</keyword>
<comment type="catalytic activity">
    <reaction evidence="63">
        <text>octanoyl-[ACP] + malonyl-[ACP] + H(+) = 3-oxodecanoyl-[ACP] + holo-[ACP] + CO2</text>
        <dbReference type="Rhea" id="RHEA:41852"/>
        <dbReference type="Rhea" id="RHEA-COMP:9623"/>
        <dbReference type="Rhea" id="RHEA-COMP:9636"/>
        <dbReference type="Rhea" id="RHEA-COMP:9637"/>
        <dbReference type="Rhea" id="RHEA-COMP:9685"/>
        <dbReference type="ChEBI" id="CHEBI:15378"/>
        <dbReference type="ChEBI" id="CHEBI:16526"/>
        <dbReference type="ChEBI" id="CHEBI:64479"/>
        <dbReference type="ChEBI" id="CHEBI:78449"/>
        <dbReference type="ChEBI" id="CHEBI:78463"/>
        <dbReference type="ChEBI" id="CHEBI:78464"/>
    </reaction>
    <physiologicalReaction direction="left-to-right" evidence="63">
        <dbReference type="Rhea" id="RHEA:41853"/>
    </physiologicalReaction>
</comment>
<comment type="pathway">
    <text evidence="1">Lipid metabolism.</text>
</comment>
<evidence type="ECO:0000256" key="11">
    <source>
        <dbReference type="ARBA" id="ARBA00022679"/>
    </source>
</evidence>
<comment type="catalytic activity">
    <reaction evidence="62">
        <text>(2E)-decenoyl-[ACP] + NADPH + H(+) = decanoyl-[ACP] + NADP(+)</text>
        <dbReference type="Rhea" id="RHEA:41864"/>
        <dbReference type="Rhea" id="RHEA-COMP:9639"/>
        <dbReference type="Rhea" id="RHEA-COMP:9640"/>
        <dbReference type="ChEBI" id="CHEBI:15378"/>
        <dbReference type="ChEBI" id="CHEBI:57783"/>
        <dbReference type="ChEBI" id="CHEBI:58349"/>
        <dbReference type="ChEBI" id="CHEBI:78467"/>
        <dbReference type="ChEBI" id="CHEBI:78468"/>
    </reaction>
    <physiologicalReaction direction="left-to-right" evidence="62">
        <dbReference type="Rhea" id="RHEA:41865"/>
    </physiologicalReaction>
</comment>
<dbReference type="SUPFAM" id="SSF55048">
    <property type="entry name" value="Probable ACP-binding domain of malonyl-CoA ACP transacylase"/>
    <property type="match status" value="1"/>
</dbReference>
<evidence type="ECO:0000256" key="40">
    <source>
        <dbReference type="ARBA" id="ARBA00047578"/>
    </source>
</evidence>
<dbReference type="InterPro" id="IPR016036">
    <property type="entry name" value="Malonyl_transacylase_ACP-bd"/>
</dbReference>
<comment type="catalytic activity">
    <reaction evidence="26">
        <text>(3R)-hydroxydecanoyl-[ACP] = (2E)-decenoyl-[ACP] + H2O</text>
        <dbReference type="Rhea" id="RHEA:41860"/>
        <dbReference type="Rhea" id="RHEA-COMP:9638"/>
        <dbReference type="Rhea" id="RHEA-COMP:9639"/>
        <dbReference type="ChEBI" id="CHEBI:15377"/>
        <dbReference type="ChEBI" id="CHEBI:78466"/>
        <dbReference type="ChEBI" id="CHEBI:78467"/>
    </reaction>
    <physiologicalReaction direction="left-to-right" evidence="26">
        <dbReference type="Rhea" id="RHEA:41861"/>
    </physiologicalReaction>
</comment>
<dbReference type="InterPro" id="IPR014043">
    <property type="entry name" value="Acyl_transferase_dom"/>
</dbReference>
<dbReference type="SMART" id="SM00825">
    <property type="entry name" value="PKS_KS"/>
    <property type="match status" value="1"/>
</dbReference>
<dbReference type="InterPro" id="IPR013968">
    <property type="entry name" value="PKS_KR"/>
</dbReference>
<dbReference type="SUPFAM" id="SSF47336">
    <property type="entry name" value="ACP-like"/>
    <property type="match status" value="1"/>
</dbReference>
<feature type="domain" description="PKS/mFAS DH" evidence="66">
    <location>
        <begin position="913"/>
        <end position="1191"/>
    </location>
</feature>
<reference evidence="67" key="1">
    <citation type="journal article" date="2023" name="Insect Mol. Biol.">
        <title>Genome sequencing provides insights into the evolution of gene families encoding plant cell wall-degrading enzymes in longhorned beetles.</title>
        <authorList>
            <person name="Shin N.R."/>
            <person name="Okamura Y."/>
            <person name="Kirsch R."/>
            <person name="Pauchet Y."/>
        </authorList>
    </citation>
    <scope>NUCLEOTIDE SEQUENCE</scope>
    <source>
        <strain evidence="67">MMC_N1</strain>
    </source>
</reference>
<dbReference type="Pfam" id="PF21149">
    <property type="entry name" value="FAS_pseudo-KR"/>
    <property type="match status" value="1"/>
</dbReference>
<dbReference type="EC" id="3.1.2.14" evidence="3"/>
<evidence type="ECO:0000256" key="63">
    <source>
        <dbReference type="ARBA" id="ARBA00049533"/>
    </source>
</evidence>
<evidence type="ECO:0000256" key="33">
    <source>
        <dbReference type="ARBA" id="ARBA00044883"/>
    </source>
</evidence>
<evidence type="ECO:0000256" key="57">
    <source>
        <dbReference type="ARBA" id="ARBA00049171"/>
    </source>
</evidence>
<comment type="catalytic activity">
    <reaction evidence="39">
        <text>(2E)-butenoyl-[ACP] + NADPH + H(+) = butanoyl-[ACP] + NADP(+)</text>
        <dbReference type="Rhea" id="RHEA:41812"/>
        <dbReference type="Rhea" id="RHEA-COMP:9627"/>
        <dbReference type="Rhea" id="RHEA-COMP:9628"/>
        <dbReference type="ChEBI" id="CHEBI:15378"/>
        <dbReference type="ChEBI" id="CHEBI:57783"/>
        <dbReference type="ChEBI" id="CHEBI:58349"/>
        <dbReference type="ChEBI" id="CHEBI:78453"/>
        <dbReference type="ChEBI" id="CHEBI:78454"/>
    </reaction>
    <physiologicalReaction direction="left-to-right" evidence="39">
        <dbReference type="Rhea" id="RHEA:41813"/>
    </physiologicalReaction>
</comment>
<evidence type="ECO:0000313" key="67">
    <source>
        <dbReference type="EMBL" id="KAJ8964696.1"/>
    </source>
</evidence>
<dbReference type="Pfam" id="PF08659">
    <property type="entry name" value="KR"/>
    <property type="match status" value="1"/>
</dbReference>
<evidence type="ECO:0000256" key="30">
    <source>
        <dbReference type="ARBA" id="ARBA00023401"/>
    </source>
</evidence>
<comment type="catalytic activity">
    <reaction evidence="52">
        <text>holo-[ACP] + acetyl-CoA = acetyl-[ACP] + CoA</text>
        <dbReference type="Rhea" id="RHEA:41788"/>
        <dbReference type="Rhea" id="RHEA-COMP:9621"/>
        <dbReference type="Rhea" id="RHEA-COMP:9685"/>
        <dbReference type="ChEBI" id="CHEBI:57287"/>
        <dbReference type="ChEBI" id="CHEBI:57288"/>
        <dbReference type="ChEBI" id="CHEBI:64479"/>
        <dbReference type="ChEBI" id="CHEBI:78446"/>
        <dbReference type="EC" id="2.3.1.38"/>
    </reaction>
    <physiologicalReaction direction="left-to-right" evidence="52">
        <dbReference type="Rhea" id="RHEA:41789"/>
    </physiologicalReaction>
</comment>
<evidence type="ECO:0000256" key="39">
    <source>
        <dbReference type="ARBA" id="ARBA00047500"/>
    </source>
</evidence>
<evidence type="ECO:0000256" key="62">
    <source>
        <dbReference type="ARBA" id="ARBA00049521"/>
    </source>
</evidence>
<evidence type="ECO:0000256" key="15">
    <source>
        <dbReference type="ARBA" id="ARBA00022857"/>
    </source>
</evidence>
<comment type="catalytic activity">
    <reaction evidence="29">
        <text>(3R)-hydroxyoctadecanoyl-[ACP] = (2E)-octadecenoyl-[ACP] + H2O</text>
        <dbReference type="Rhea" id="RHEA:41924"/>
        <dbReference type="Rhea" id="RHEA-COMP:9654"/>
        <dbReference type="Rhea" id="RHEA-COMP:9655"/>
        <dbReference type="ChEBI" id="CHEBI:15377"/>
        <dbReference type="ChEBI" id="CHEBI:78488"/>
        <dbReference type="ChEBI" id="CHEBI:78489"/>
    </reaction>
    <physiologicalReaction direction="left-to-right" evidence="29">
        <dbReference type="Rhea" id="RHEA:41925"/>
    </physiologicalReaction>
</comment>
<dbReference type="InterPro" id="IPR018201">
    <property type="entry name" value="Ketoacyl_synth_AS"/>
</dbReference>
<evidence type="ECO:0000256" key="9">
    <source>
        <dbReference type="ARBA" id="ARBA00022516"/>
    </source>
</evidence>
<comment type="catalytic activity">
    <reaction evidence="27">
        <text>a (3R)-hydroxyacyl-[ACP] = a (2E)-enoyl-[ACP] + H2O</text>
        <dbReference type="Rhea" id="RHEA:13097"/>
        <dbReference type="Rhea" id="RHEA-COMP:9925"/>
        <dbReference type="Rhea" id="RHEA-COMP:9945"/>
        <dbReference type="ChEBI" id="CHEBI:15377"/>
        <dbReference type="ChEBI" id="CHEBI:78784"/>
        <dbReference type="ChEBI" id="CHEBI:78827"/>
        <dbReference type="EC" id="4.2.1.59"/>
    </reaction>
    <physiologicalReaction direction="left-to-right" evidence="27">
        <dbReference type="Rhea" id="RHEA:13098"/>
    </physiologicalReaction>
</comment>
<protein>
    <recommendedName>
        <fullName evidence="7">Fatty acid synthase</fullName>
        <ecNumber evidence="5">1.1.1.100</ecNumber>
        <ecNumber evidence="2">1.3.1.39</ecNumber>
        <ecNumber evidence="6">2.3.1.41</ecNumber>
        <ecNumber evidence="4">2.3.1.85</ecNumber>
        <ecNumber evidence="3">3.1.2.14</ecNumber>
    </recommendedName>
</protein>
<evidence type="ECO:0000256" key="38">
    <source>
        <dbReference type="ARBA" id="ARBA00047451"/>
    </source>
</evidence>
<comment type="catalytic activity">
    <reaction evidence="55">
        <text>(2E)-octadecenoyl-[ACP] + NADPH + H(+) = octadecanoyl-[ACP] + NADP(+)</text>
        <dbReference type="Rhea" id="RHEA:41928"/>
        <dbReference type="Rhea" id="RHEA-COMP:9655"/>
        <dbReference type="Rhea" id="RHEA-COMP:9656"/>
        <dbReference type="ChEBI" id="CHEBI:15378"/>
        <dbReference type="ChEBI" id="CHEBI:57783"/>
        <dbReference type="ChEBI" id="CHEBI:58349"/>
        <dbReference type="ChEBI" id="CHEBI:78489"/>
        <dbReference type="ChEBI" id="CHEBI:78495"/>
    </reaction>
    <physiologicalReaction direction="left-to-right" evidence="55">
        <dbReference type="Rhea" id="RHEA:41929"/>
    </physiologicalReaction>
</comment>
<comment type="function">
    <text evidence="32">Fatty acid synthetase is a multifunctional enzyme that catalyzes the de novo biosynthesis of long-chain saturated fatty acids starting from acetyl-CoA and malonyl-CoA in the presence of NADPH. This multifunctional protein contains 7 catalytic activities and a site for the binding of the prosthetic group 4'-phosphopantetheine of the acyl carrier protein ([ACP]) domain.</text>
</comment>
<keyword evidence="17" id="KW-0007">Acetylation</keyword>
<evidence type="ECO:0000256" key="20">
    <source>
        <dbReference type="ARBA" id="ARBA00023098"/>
    </source>
</evidence>
<evidence type="ECO:0000256" key="51">
    <source>
        <dbReference type="ARBA" id="ARBA00048650"/>
    </source>
</evidence>
<evidence type="ECO:0000256" key="49">
    <source>
        <dbReference type="ARBA" id="ARBA00048506"/>
    </source>
</evidence>
<comment type="catalytic activity">
    <reaction evidence="48">
        <text>(2E)-octenoyl-[ACP] + NADPH + H(+) = octanoyl-[ACP] + NADP(+)</text>
        <dbReference type="Rhea" id="RHEA:41848"/>
        <dbReference type="Rhea" id="RHEA-COMP:9635"/>
        <dbReference type="Rhea" id="RHEA-COMP:9636"/>
        <dbReference type="ChEBI" id="CHEBI:15378"/>
        <dbReference type="ChEBI" id="CHEBI:57783"/>
        <dbReference type="ChEBI" id="CHEBI:58349"/>
        <dbReference type="ChEBI" id="CHEBI:78462"/>
        <dbReference type="ChEBI" id="CHEBI:78463"/>
    </reaction>
    <physiologicalReaction direction="left-to-right" evidence="48">
        <dbReference type="Rhea" id="RHEA:41849"/>
    </physiologicalReaction>
</comment>
<evidence type="ECO:0000313" key="68">
    <source>
        <dbReference type="Proteomes" id="UP001162164"/>
    </source>
</evidence>
<dbReference type="Gene3D" id="3.40.50.1820">
    <property type="entry name" value="alpha/beta hydrolase"/>
    <property type="match status" value="1"/>
</dbReference>
<comment type="catalytic activity">
    <reaction evidence="30">
        <text>(3R)-hydroxyhexadecanoyl-[ACP] = (2E)-hexadecenoyl-[ACP] + H2O</text>
        <dbReference type="Rhea" id="RHEA:41908"/>
        <dbReference type="Rhea" id="RHEA-COMP:9650"/>
        <dbReference type="Rhea" id="RHEA-COMP:9651"/>
        <dbReference type="ChEBI" id="CHEBI:15377"/>
        <dbReference type="ChEBI" id="CHEBI:78480"/>
        <dbReference type="ChEBI" id="CHEBI:78481"/>
    </reaction>
    <physiologicalReaction direction="left-to-right" evidence="30">
        <dbReference type="Rhea" id="RHEA:41909"/>
    </physiologicalReaction>
</comment>
<comment type="catalytic activity">
    <reaction evidence="43">
        <text>3-oxobutanoyl-[ACP] + NADPH + H(+) = (3R)-hydroxybutanoyl-[ACP] + NADP(+)</text>
        <dbReference type="Rhea" id="RHEA:41804"/>
        <dbReference type="Rhea" id="RHEA-COMP:9625"/>
        <dbReference type="Rhea" id="RHEA-COMP:9626"/>
        <dbReference type="ChEBI" id="CHEBI:15378"/>
        <dbReference type="ChEBI" id="CHEBI:57783"/>
        <dbReference type="ChEBI" id="CHEBI:58349"/>
        <dbReference type="ChEBI" id="CHEBI:78450"/>
        <dbReference type="ChEBI" id="CHEBI:78451"/>
    </reaction>
    <physiologicalReaction direction="left-to-right" evidence="43">
        <dbReference type="Rhea" id="RHEA:41805"/>
    </physiologicalReaction>
</comment>
<keyword evidence="11" id="KW-0808">Transferase</keyword>
<evidence type="ECO:0000256" key="21">
    <source>
        <dbReference type="ARBA" id="ARBA00023160"/>
    </source>
</evidence>
<evidence type="ECO:0000256" key="6">
    <source>
        <dbReference type="ARBA" id="ARBA00013191"/>
    </source>
</evidence>
<evidence type="ECO:0000256" key="18">
    <source>
        <dbReference type="ARBA" id="ARBA00023002"/>
    </source>
</evidence>
<dbReference type="SMART" id="SM00822">
    <property type="entry name" value="PKS_KR"/>
    <property type="match status" value="1"/>
</dbReference>
<keyword evidence="15" id="KW-0521">NADP</keyword>
<evidence type="ECO:0000256" key="17">
    <source>
        <dbReference type="ARBA" id="ARBA00022990"/>
    </source>
</evidence>
<dbReference type="InterPro" id="IPR011032">
    <property type="entry name" value="GroES-like_sf"/>
</dbReference>
<comment type="catalytic activity">
    <reaction evidence="25">
        <text>(3R)-hydroxyhexanoyl-[ACP] = (2E)-hexenoyl-[ACP] + H2O</text>
        <dbReference type="Rhea" id="RHEA:41828"/>
        <dbReference type="Rhea" id="RHEA-COMP:9630"/>
        <dbReference type="Rhea" id="RHEA-COMP:9631"/>
        <dbReference type="ChEBI" id="CHEBI:15377"/>
        <dbReference type="ChEBI" id="CHEBI:78457"/>
        <dbReference type="ChEBI" id="CHEBI:78458"/>
    </reaction>
    <physiologicalReaction direction="left-to-right" evidence="25">
        <dbReference type="Rhea" id="RHEA:41829"/>
    </physiologicalReaction>
</comment>
<comment type="catalytic activity">
    <reaction evidence="54">
        <text>3-oxotetradecanoyl-[ACP] + NADPH + H(+) = (3R)-hydroxytetradecanoyl-[ACP] + NADP(+)</text>
        <dbReference type="Rhea" id="RHEA:41888"/>
        <dbReference type="Rhea" id="RHEA-COMP:9645"/>
        <dbReference type="Rhea" id="RHEA-COMP:9646"/>
        <dbReference type="ChEBI" id="CHEBI:15378"/>
        <dbReference type="ChEBI" id="CHEBI:57783"/>
        <dbReference type="ChEBI" id="CHEBI:58349"/>
        <dbReference type="ChEBI" id="CHEBI:78473"/>
        <dbReference type="ChEBI" id="CHEBI:78474"/>
    </reaction>
    <physiologicalReaction direction="left-to-right" evidence="54">
        <dbReference type="Rhea" id="RHEA:41889"/>
    </physiologicalReaction>
</comment>
<evidence type="ECO:0000256" key="14">
    <source>
        <dbReference type="ARBA" id="ARBA00022832"/>
    </source>
</evidence>
<comment type="catalytic activity">
    <reaction evidence="24">
        <text>(3R)-hydroxydodecanoyl-[ACP] = (2E)-dodecenoyl-[ACP] + H2O</text>
        <dbReference type="Rhea" id="RHEA:41876"/>
        <dbReference type="Rhea" id="RHEA-COMP:9642"/>
        <dbReference type="Rhea" id="RHEA-COMP:9643"/>
        <dbReference type="ChEBI" id="CHEBI:15377"/>
        <dbReference type="ChEBI" id="CHEBI:78470"/>
        <dbReference type="ChEBI" id="CHEBI:78472"/>
    </reaction>
    <physiologicalReaction direction="left-to-right" evidence="24">
        <dbReference type="Rhea" id="RHEA:41877"/>
    </physiologicalReaction>
</comment>
<dbReference type="SUPFAM" id="SSF53901">
    <property type="entry name" value="Thiolase-like"/>
    <property type="match status" value="1"/>
</dbReference>
<dbReference type="Pfam" id="PF21089">
    <property type="entry name" value="PKS_DH_N"/>
    <property type="match status" value="1"/>
</dbReference>
<dbReference type="EMBL" id="JAPWTJ010002741">
    <property type="protein sequence ID" value="KAJ8964696.1"/>
    <property type="molecule type" value="Genomic_DNA"/>
</dbReference>
<comment type="catalytic activity">
    <reaction evidence="47">
        <text>tetradecanoyl-[ACP] + H2O = tetradecanoate + holo-[ACP] + H(+)</text>
        <dbReference type="Rhea" id="RHEA:30123"/>
        <dbReference type="Rhea" id="RHEA-COMP:9648"/>
        <dbReference type="Rhea" id="RHEA-COMP:9685"/>
        <dbReference type="ChEBI" id="CHEBI:15377"/>
        <dbReference type="ChEBI" id="CHEBI:15378"/>
        <dbReference type="ChEBI" id="CHEBI:30807"/>
        <dbReference type="ChEBI" id="CHEBI:64479"/>
        <dbReference type="ChEBI" id="CHEBI:78477"/>
        <dbReference type="EC" id="3.1.2.14"/>
    </reaction>
    <physiologicalReaction direction="left-to-right" evidence="47">
        <dbReference type="Rhea" id="RHEA:30124"/>
    </physiologicalReaction>
</comment>
<dbReference type="Pfam" id="PF16197">
    <property type="entry name" value="KAsynt_C_assoc"/>
    <property type="match status" value="1"/>
</dbReference>
<dbReference type="SUPFAM" id="SSF52151">
    <property type="entry name" value="FabD/lysophospholipase-like"/>
    <property type="match status" value="1"/>
</dbReference>
<evidence type="ECO:0000256" key="19">
    <source>
        <dbReference type="ARBA" id="ARBA00023027"/>
    </source>
</evidence>
<keyword evidence="21" id="KW-0275">Fatty acid biosynthesis</keyword>
<evidence type="ECO:0000256" key="58">
    <source>
        <dbReference type="ARBA" id="ARBA00049263"/>
    </source>
</evidence>
<evidence type="ECO:0000256" key="27">
    <source>
        <dbReference type="ARBA" id="ARBA00023394"/>
    </source>
</evidence>
<dbReference type="CDD" id="cd00833">
    <property type="entry name" value="PKS"/>
    <property type="match status" value="1"/>
</dbReference>
<evidence type="ECO:0000256" key="55">
    <source>
        <dbReference type="ARBA" id="ARBA00049019"/>
    </source>
</evidence>
<keyword evidence="68" id="KW-1185">Reference proteome</keyword>
<evidence type="ECO:0000256" key="4">
    <source>
        <dbReference type="ARBA" id="ARBA00012873"/>
    </source>
</evidence>
<evidence type="ECO:0000256" key="64">
    <source>
        <dbReference type="PROSITE-ProRule" id="PRU01363"/>
    </source>
</evidence>
<dbReference type="EC" id="2.3.1.85" evidence="4"/>
<dbReference type="Pfam" id="PF00975">
    <property type="entry name" value="Thioesterase"/>
    <property type="match status" value="1"/>
</dbReference>
<feature type="active site" description="Proton donor; for dehydratase activity" evidence="64">
    <location>
        <position position="1097"/>
    </location>
</feature>
<dbReference type="InterPro" id="IPR014030">
    <property type="entry name" value="Ketoacyl_synth_N"/>
</dbReference>
<evidence type="ECO:0000256" key="24">
    <source>
        <dbReference type="ARBA" id="ARBA00023351"/>
    </source>
</evidence>
<dbReference type="Pfam" id="PF13602">
    <property type="entry name" value="ADH_zinc_N_2"/>
    <property type="match status" value="1"/>
</dbReference>
<dbReference type="Gene3D" id="3.30.70.3290">
    <property type="match status" value="2"/>
</dbReference>
<comment type="catalytic activity">
    <reaction evidence="40">
        <text>dodecanoyl-[ACP] + malonyl-[ACP] + H(+) = 3-oxotetradecanoyl-[ACP] + holo-[ACP] + CO2</text>
        <dbReference type="Rhea" id="RHEA:41884"/>
        <dbReference type="Rhea" id="RHEA-COMP:9623"/>
        <dbReference type="Rhea" id="RHEA-COMP:9644"/>
        <dbReference type="Rhea" id="RHEA-COMP:9645"/>
        <dbReference type="Rhea" id="RHEA-COMP:9685"/>
        <dbReference type="ChEBI" id="CHEBI:15378"/>
        <dbReference type="ChEBI" id="CHEBI:16526"/>
        <dbReference type="ChEBI" id="CHEBI:64479"/>
        <dbReference type="ChEBI" id="CHEBI:65264"/>
        <dbReference type="ChEBI" id="CHEBI:78449"/>
        <dbReference type="ChEBI" id="CHEBI:78473"/>
    </reaction>
    <physiologicalReaction direction="left-to-right" evidence="40">
        <dbReference type="Rhea" id="RHEA:41885"/>
    </physiologicalReaction>
</comment>
<evidence type="ECO:0000256" key="41">
    <source>
        <dbReference type="ARBA" id="ARBA00047810"/>
    </source>
</evidence>
<dbReference type="InterPro" id="IPR050091">
    <property type="entry name" value="PKS_NRPS_Biosynth_Enz"/>
</dbReference>
<evidence type="ECO:0000256" key="29">
    <source>
        <dbReference type="ARBA" id="ARBA00023399"/>
    </source>
</evidence>
<evidence type="ECO:0000256" key="35">
    <source>
        <dbReference type="ARBA" id="ARBA00047394"/>
    </source>
</evidence>
<comment type="catalytic activity">
    <reaction evidence="23">
        <text>(3R)-hydroxyoctanoyl-[ACP] = (2E)-octenoyl-[ACP] + H2O</text>
        <dbReference type="Rhea" id="RHEA:41844"/>
        <dbReference type="Rhea" id="RHEA-COMP:9634"/>
        <dbReference type="Rhea" id="RHEA-COMP:9635"/>
        <dbReference type="ChEBI" id="CHEBI:15377"/>
        <dbReference type="ChEBI" id="CHEBI:78461"/>
        <dbReference type="ChEBI" id="CHEBI:78462"/>
    </reaction>
    <physiologicalReaction direction="left-to-right" evidence="23">
        <dbReference type="Rhea" id="RHEA:41845"/>
    </physiologicalReaction>
</comment>
<dbReference type="InterPro" id="IPR001031">
    <property type="entry name" value="Thioesterase"/>
</dbReference>
<feature type="region of interest" description="N-terminal hotdog fold" evidence="64">
    <location>
        <begin position="913"/>
        <end position="1038"/>
    </location>
</feature>
<evidence type="ECO:0000256" key="52">
    <source>
        <dbReference type="ARBA" id="ARBA00048691"/>
    </source>
</evidence>
<sequence>MHPDGDIVLTGISGRYPECNNIEEFKDALLKGTDLVTVDDRRFPPGALGVPVGIGKIPEIDKFDATYFGVHPKQADFMDPRHRILMETIYECIVDAGWNPQALRGEAQVYISISMGLFSPSNVLDRGVYVGIGNFTNTEEMRREKTDGYMNIGVCLGQAANRASYCFDFKGPSYSMDTACSSSIYAFVNAVKDMQMGLTDAAIVCGAHLILHPHESLEFKKLNMLSDDCKCKVFSSARDGYARSEGIVSVFLQRENVSRRIYASVLGAKANSDGNKPEGITYPSTVMQLSLMSDVYGMMGVNPDEVSYVEAHGTGTPAGDVEELLSIVNMFCKKRKEPLLVGAVKSNMGHSETSSGLCSLSKILIAMESGTVPANLHTDPLDTELPGIKEGKIKQSDLNMLKPVLVPFLTPYAKPPSFNLHARREDYYRYVGVDHGPYRGHCNRTCSVERRNRSTEFVRFWGSNAHIILKSNPKEKKPYKPPKHRLVHVSGRTEEAVNYFLDGVEKNQNDEEFLALVDEIHKENMEGHTFRGEVGRYTGKRPIWFIYTGMGSQWCGMGKDLMKIDVFRKTIKRCAVALKPYNIDLEDILTSTSPSVFDNISNNFTAIAAVEIALTDVLHSLGIFPDNVAGHSLGEVVASYADGQITPEQAVLLAYARGYASENIKLPAGQMAAVGLSKEECLSQLPDDIFIACVNGKKSVTISGPLKSTNEFVQKLSAQGVFARAVNSAGLAYHSKYVTDAGPLLYDFAKKVLPHPKPRSAKWISTSVPSHRRDENWTRYNCAEYHRNNFCSPVLFDQIYQHMPENAIVVEVAPHGLMQAILKRELGPEVANVSLANRSSEDNEQFFLSSIGNGWSDVLTFIRRLSERVGRRVNRIYVAGGQPNLRNFYSDVKFPVSRGTQMLSSLVRWDHSHPRYVPYWKNRDSFGDLRVINLSDEKYSYLEGHNIDGRVLMPATGYLELVWSLFADMHLKDKDCFPVVIENVKFLRATVLPPNGEVKFLTNIMKQSGYFEIFEGGSVVVSGTISAPKNIAGHFTNTQYPDDLIDNSITMQRDDIYKECHLRRYKYNGLFQGIKECDVYGTHGIAEWKGQFTSFLDSMLHLGIVADSGRDFKLPKSIEKLVIDPAEHLRMVSSQKGEPSYTLLPTSEQCQVRGHRNRRCGVHSGSKKGSKFKPPVVEKYEFVAYDENPTKPEENFNTSLQTAIQIILQNTVGTTKKEKYDMLLIAEESVDEANLGDILQHLNANGFILYIGDVLKNGTSGLQIIYQSTTDKHNFYLLKPKKELPSNYTVVNVRNSDFEWLDEIKEILKGNEKQVVYLVSQEETSGIIGLAKCLLAESVGLKFRVIFIEDKSSDVFSVDNKFYRKQLEKDLTFNVLRNNRWGTLVHLPLEPIEDKAVTDASVSILTPGDLSTLHWVQMSSSYAQYHPQSELIDVVYSSLNFKDVMIATGKLQLPPGTEPTAPELSIGFEYSGVSSGSKRVMGMIAYECLALRVQNDPLFTWEVPDAWSLEEAATVPCVYATCYYAMIIRGQMKQGDTILIHAGSGGIGLAAISIALSMSCTVYTTVGSQEKKDYLIKVFPQLKPRNIGNSRNASFKNMILQNTNGKGVDLVLNSLSAELFQESLKCIAMRGTFLEIGKVDFFNGTPINSGIFLKNCTFHGILLDDLFDNNLKVNQIKEDIHKLLAAGIRNGVVKPLSRTVFSETEIENAFRYLASGKHKGKVLIKIREENRSSIKTIVASPKIYFDPNKSYILIGGLGGVGLEVTDWMIRKGAKKFVLNSRCGLTNGYQSYCFKKWARFNNITVKVNKDDTSVLEGAAKLVADARRIGPIGGVFNMALVLKDALIENQTKEMYEEVFKCKILSGQNMDAVTRETCPELDHFVVFSSIASGRGNSGQTNYAMANSALERLCEKRKREKFAGSGHPVGSNRRCGDIVGSSVVLTNKNQSAGVSLKTPAEAVAHILGIRNIDMVEKNIPLSQMGLDSLMVAEIKQTLYRNYQLELTVDEIRALTIDSLIEIEKGDEKVDNCESTPHPHVNGKNGHEEYKRKLVILKETVVKLSTNDSSKEIMFLIHPIEGHLEMLKELASQIKSTVYGIQCTKEADYETLHDYAFYFIKKMKTKQTKGPYLLCGYSYGSLVAFEMGLQLERSGENVRVISVDGSPLYVKSILEDGFARRERSVEQSKRAILSNFACTFSNLDEEEVKQLIVSTERWENQVQAVSEFISKDSGVSDKDVVVSIDRYYKRCHAGYFYEPKAVLKGTLTLIRRETTDSMPEDYGLNKICAREVEVFKVNGDHRTILIGDNARSISQIINHSVLTDG</sequence>
<evidence type="ECO:0000256" key="54">
    <source>
        <dbReference type="ARBA" id="ARBA00048935"/>
    </source>
</evidence>
<feature type="domain" description="Ketosynthase family 3 (KS3)" evidence="65">
    <location>
        <begin position="4"/>
        <end position="471"/>
    </location>
</feature>
<evidence type="ECO:0000256" key="60">
    <source>
        <dbReference type="ARBA" id="ARBA00049422"/>
    </source>
</evidence>
<evidence type="ECO:0000256" key="25">
    <source>
        <dbReference type="ARBA" id="ARBA00023373"/>
    </source>
</evidence>
<dbReference type="SUPFAM" id="SSF51735">
    <property type="entry name" value="NAD(P)-binding Rossmann-fold domains"/>
    <property type="match status" value="2"/>
</dbReference>
<keyword evidence="19" id="KW-0520">NAD</keyword>
<dbReference type="InterPro" id="IPR014031">
    <property type="entry name" value="Ketoacyl_synth_C"/>
</dbReference>
<comment type="catalytic activity">
    <reaction evidence="33">
        <text>acetyl-CoA + n malonyl-CoA + 2n NADPH + 2n H(+) = a long-chain fatty acid + (n+1) CoA + n CO2 + 2n NADP(+).</text>
        <dbReference type="EC" id="2.3.1.85"/>
    </reaction>
</comment>
<dbReference type="InterPro" id="IPR009081">
    <property type="entry name" value="PP-bd_ACP"/>
</dbReference>
<evidence type="ECO:0000256" key="46">
    <source>
        <dbReference type="ARBA" id="ARBA00048281"/>
    </source>
</evidence>
<dbReference type="EC" id="2.3.1.41" evidence="6"/>
<feature type="region of interest" description="C-terminal hotdog fold" evidence="64">
    <location>
        <begin position="1048"/>
        <end position="1191"/>
    </location>
</feature>
<comment type="catalytic activity">
    <reaction evidence="61">
        <text>butanoyl-[ACP] + malonyl-[ACP] + H(+) = 3-oxohexanoyl-[ACP] + holo-[ACP] + CO2</text>
        <dbReference type="Rhea" id="RHEA:41820"/>
        <dbReference type="Rhea" id="RHEA-COMP:9623"/>
        <dbReference type="Rhea" id="RHEA-COMP:9628"/>
        <dbReference type="Rhea" id="RHEA-COMP:9629"/>
        <dbReference type="Rhea" id="RHEA-COMP:9685"/>
        <dbReference type="ChEBI" id="CHEBI:15378"/>
        <dbReference type="ChEBI" id="CHEBI:16526"/>
        <dbReference type="ChEBI" id="CHEBI:64479"/>
        <dbReference type="ChEBI" id="CHEBI:78449"/>
        <dbReference type="ChEBI" id="CHEBI:78454"/>
        <dbReference type="ChEBI" id="CHEBI:78456"/>
    </reaction>
    <physiologicalReaction direction="left-to-right" evidence="61">
        <dbReference type="Rhea" id="RHEA:41821"/>
    </physiologicalReaction>
</comment>
<dbReference type="Gene3D" id="3.40.366.10">
    <property type="entry name" value="Malonyl-Coenzyme A Acyl Carrier Protein, domain 2"/>
    <property type="match status" value="1"/>
</dbReference>
<dbReference type="InterPro" id="IPR049391">
    <property type="entry name" value="FAS_pseudo-KR"/>
</dbReference>
<dbReference type="InterPro" id="IPR049900">
    <property type="entry name" value="PKS_mFAS_DH"/>
</dbReference>
<evidence type="ECO:0000256" key="31">
    <source>
        <dbReference type="ARBA" id="ARBA00023402"/>
    </source>
</evidence>
<dbReference type="EC" id="1.3.1.39" evidence="2"/>
<comment type="catalytic activity">
    <reaction evidence="31">
        <text>(3R)-hydroxybutanoyl-[ACP] = (2E)-butenoyl-[ACP] + H2O</text>
        <dbReference type="Rhea" id="RHEA:41808"/>
        <dbReference type="Rhea" id="RHEA-COMP:9626"/>
        <dbReference type="Rhea" id="RHEA-COMP:9627"/>
        <dbReference type="ChEBI" id="CHEBI:15377"/>
        <dbReference type="ChEBI" id="CHEBI:78451"/>
        <dbReference type="ChEBI" id="CHEBI:78453"/>
    </reaction>
    <physiologicalReaction direction="left-to-right" evidence="31">
        <dbReference type="Rhea" id="RHEA:41809"/>
    </physiologicalReaction>
</comment>
<dbReference type="Proteomes" id="UP001162164">
    <property type="component" value="Unassembled WGS sequence"/>
</dbReference>
<keyword evidence="9" id="KW-0444">Lipid biosynthesis</keyword>
<evidence type="ECO:0000256" key="48">
    <source>
        <dbReference type="ARBA" id="ARBA00048420"/>
    </source>
</evidence>
<evidence type="ECO:0000256" key="1">
    <source>
        <dbReference type="ARBA" id="ARBA00005189"/>
    </source>
</evidence>
<evidence type="ECO:0000256" key="61">
    <source>
        <dbReference type="ARBA" id="ARBA00049449"/>
    </source>
</evidence>
<comment type="caution">
    <text evidence="67">The sequence shown here is derived from an EMBL/GenBank/DDBJ whole genome shotgun (WGS) entry which is preliminary data.</text>
</comment>
<dbReference type="InterPro" id="IPR057326">
    <property type="entry name" value="KR_dom"/>
</dbReference>
<dbReference type="Gene3D" id="3.90.180.10">
    <property type="entry name" value="Medium-chain alcohol dehydrogenases, catalytic domain"/>
    <property type="match status" value="1"/>
</dbReference>
<comment type="catalytic activity">
    <reaction evidence="59">
        <text>3-oxohexadecanoyl-[ACP] + NADPH + H(+) = (3R)-hydroxyhexadecanoyl-[ACP] + NADP(+)</text>
        <dbReference type="Rhea" id="RHEA:41904"/>
        <dbReference type="Rhea" id="RHEA-COMP:9649"/>
        <dbReference type="Rhea" id="RHEA-COMP:9650"/>
        <dbReference type="ChEBI" id="CHEBI:15378"/>
        <dbReference type="ChEBI" id="CHEBI:57783"/>
        <dbReference type="ChEBI" id="CHEBI:58349"/>
        <dbReference type="ChEBI" id="CHEBI:78478"/>
        <dbReference type="ChEBI" id="CHEBI:78480"/>
    </reaction>
    <physiologicalReaction direction="left-to-right" evidence="59">
        <dbReference type="Rhea" id="RHEA:41905"/>
    </physiologicalReaction>
</comment>
<feature type="active site" description="Proton acceptor; for dehydratase activity" evidence="64">
    <location>
        <position position="945"/>
    </location>
</feature>
<evidence type="ECO:0000256" key="32">
    <source>
        <dbReference type="ARBA" id="ARBA00023442"/>
    </source>
</evidence>
<keyword evidence="18" id="KW-0560">Oxidoreductase</keyword>
<evidence type="ECO:0000256" key="44">
    <source>
        <dbReference type="ARBA" id="ARBA00047961"/>
    </source>
</evidence>
<dbReference type="InterPro" id="IPR049552">
    <property type="entry name" value="PKS_DH_N"/>
</dbReference>
<evidence type="ECO:0000256" key="47">
    <source>
        <dbReference type="ARBA" id="ARBA00048289"/>
    </source>
</evidence>
<evidence type="ECO:0000256" key="13">
    <source>
        <dbReference type="ARBA" id="ARBA00022801"/>
    </source>
</evidence>
<evidence type="ECO:0000256" key="12">
    <source>
        <dbReference type="ARBA" id="ARBA00022799"/>
    </source>
</evidence>
<evidence type="ECO:0000256" key="34">
    <source>
        <dbReference type="ARBA" id="ARBA00047300"/>
    </source>
</evidence>
<dbReference type="PANTHER" id="PTHR43775:SF7">
    <property type="entry name" value="FATTY ACID SYNTHASE"/>
    <property type="match status" value="1"/>
</dbReference>
<dbReference type="Pfam" id="PF00698">
    <property type="entry name" value="Acyl_transf_1"/>
    <property type="match status" value="1"/>
</dbReference>
<evidence type="ECO:0000256" key="43">
    <source>
        <dbReference type="ARBA" id="ARBA00047953"/>
    </source>
</evidence>
<name>A0ABQ9IT03_9CUCU</name>
<dbReference type="CDD" id="cd05195">
    <property type="entry name" value="enoyl_red"/>
    <property type="match status" value="1"/>
</dbReference>
<evidence type="ECO:0000259" key="66">
    <source>
        <dbReference type="PROSITE" id="PS52019"/>
    </source>
</evidence>
<keyword evidence="13" id="KW-0378">Hydrolase</keyword>
<keyword evidence="8" id="KW-0596">Phosphopantetheine</keyword>
<evidence type="ECO:0000256" key="2">
    <source>
        <dbReference type="ARBA" id="ARBA00012004"/>
    </source>
</evidence>
<evidence type="ECO:0000256" key="42">
    <source>
        <dbReference type="ARBA" id="ARBA00047897"/>
    </source>
</evidence>
<evidence type="ECO:0000256" key="56">
    <source>
        <dbReference type="ARBA" id="ARBA00049109"/>
    </source>
</evidence>
<comment type="catalytic activity">
    <reaction evidence="50">
        <text>3-oxohexanoyl-[ACP] + NADPH + H(+) = (3R)-hydroxyhexanoyl-[ACP] + NADP(+)</text>
        <dbReference type="Rhea" id="RHEA:41824"/>
        <dbReference type="Rhea" id="RHEA-COMP:9629"/>
        <dbReference type="Rhea" id="RHEA-COMP:9630"/>
        <dbReference type="ChEBI" id="CHEBI:15378"/>
        <dbReference type="ChEBI" id="CHEBI:57783"/>
        <dbReference type="ChEBI" id="CHEBI:58349"/>
        <dbReference type="ChEBI" id="CHEBI:78456"/>
        <dbReference type="ChEBI" id="CHEBI:78457"/>
    </reaction>
    <physiologicalReaction direction="left-to-right" evidence="50">
        <dbReference type="Rhea" id="RHEA:41825"/>
    </physiologicalReaction>
</comment>
<evidence type="ECO:0000256" key="59">
    <source>
        <dbReference type="ARBA" id="ARBA00049414"/>
    </source>
</evidence>
<dbReference type="Pfam" id="PF00109">
    <property type="entry name" value="ketoacyl-synt"/>
    <property type="match status" value="1"/>
</dbReference>
<comment type="catalytic activity">
    <reaction evidence="38">
        <text>tetradecanoyl-[ACP] + malonyl-[ACP] + H(+) = 3-oxohexadecanoyl-[ACP] + holo-[ACP] + CO2</text>
        <dbReference type="Rhea" id="RHEA:41900"/>
        <dbReference type="Rhea" id="RHEA-COMP:9623"/>
        <dbReference type="Rhea" id="RHEA-COMP:9648"/>
        <dbReference type="Rhea" id="RHEA-COMP:9649"/>
        <dbReference type="Rhea" id="RHEA-COMP:9685"/>
        <dbReference type="ChEBI" id="CHEBI:15378"/>
        <dbReference type="ChEBI" id="CHEBI:16526"/>
        <dbReference type="ChEBI" id="CHEBI:64479"/>
        <dbReference type="ChEBI" id="CHEBI:78449"/>
        <dbReference type="ChEBI" id="CHEBI:78477"/>
        <dbReference type="ChEBI" id="CHEBI:78478"/>
    </reaction>
    <physiologicalReaction direction="left-to-right" evidence="38">
        <dbReference type="Rhea" id="RHEA:41901"/>
    </physiologicalReaction>
</comment>
<comment type="catalytic activity">
    <reaction evidence="49">
        <text>a fatty acyl-[ACP] + malonyl-[ACP] + H(+) = a 3-oxoacyl-[ACP] + holo-[ACP] + CO2</text>
        <dbReference type="Rhea" id="RHEA:22836"/>
        <dbReference type="Rhea" id="RHEA-COMP:9623"/>
        <dbReference type="Rhea" id="RHEA-COMP:9685"/>
        <dbReference type="Rhea" id="RHEA-COMP:9916"/>
        <dbReference type="Rhea" id="RHEA-COMP:14125"/>
        <dbReference type="ChEBI" id="CHEBI:15378"/>
        <dbReference type="ChEBI" id="CHEBI:16526"/>
        <dbReference type="ChEBI" id="CHEBI:64479"/>
        <dbReference type="ChEBI" id="CHEBI:78449"/>
        <dbReference type="ChEBI" id="CHEBI:78776"/>
        <dbReference type="ChEBI" id="CHEBI:138651"/>
        <dbReference type="EC" id="2.3.1.41"/>
    </reaction>
    <physiologicalReaction direction="left-to-right" evidence="49">
        <dbReference type="Rhea" id="RHEA:22837"/>
    </physiologicalReaction>
</comment>
<evidence type="ECO:0000256" key="22">
    <source>
        <dbReference type="ARBA" id="ARBA00023268"/>
    </source>
</evidence>
<keyword evidence="22" id="KW-0511">Multifunctional enzyme</keyword>
<comment type="catalytic activity">
    <reaction evidence="58">
        <text>3-oxododecanoyl-[ACP] + NADPH + H(+) = (3R)-hydroxydodecanoyl-[ACP] + NADP(+)</text>
        <dbReference type="Rhea" id="RHEA:41872"/>
        <dbReference type="Rhea" id="RHEA-COMP:9641"/>
        <dbReference type="Rhea" id="RHEA-COMP:9642"/>
        <dbReference type="ChEBI" id="CHEBI:15378"/>
        <dbReference type="ChEBI" id="CHEBI:57783"/>
        <dbReference type="ChEBI" id="CHEBI:58349"/>
        <dbReference type="ChEBI" id="CHEBI:78469"/>
        <dbReference type="ChEBI" id="CHEBI:78470"/>
    </reaction>
    <physiologicalReaction direction="left-to-right" evidence="58">
        <dbReference type="Rhea" id="RHEA:41873"/>
    </physiologicalReaction>
</comment>
<comment type="catalytic activity">
    <reaction evidence="36">
        <text>a (3R)-hydroxyacyl-[ACP] + NADP(+) = a 3-oxoacyl-[ACP] + NADPH + H(+)</text>
        <dbReference type="Rhea" id="RHEA:17397"/>
        <dbReference type="Rhea" id="RHEA-COMP:9916"/>
        <dbReference type="Rhea" id="RHEA-COMP:9945"/>
        <dbReference type="ChEBI" id="CHEBI:15378"/>
        <dbReference type="ChEBI" id="CHEBI:57783"/>
        <dbReference type="ChEBI" id="CHEBI:58349"/>
        <dbReference type="ChEBI" id="CHEBI:78776"/>
        <dbReference type="ChEBI" id="CHEBI:78827"/>
        <dbReference type="EC" id="1.1.1.100"/>
    </reaction>
    <physiologicalReaction direction="right-to-left" evidence="36">
        <dbReference type="Rhea" id="RHEA:17399"/>
    </physiologicalReaction>
</comment>
<dbReference type="InterPro" id="IPR001227">
    <property type="entry name" value="Ac_transferase_dom_sf"/>
</dbReference>
<evidence type="ECO:0000256" key="37">
    <source>
        <dbReference type="ARBA" id="ARBA00047440"/>
    </source>
</evidence>
<dbReference type="InterPro" id="IPR020841">
    <property type="entry name" value="PKS_Beta-ketoAc_synthase_dom"/>
</dbReference>
<dbReference type="InterPro" id="IPR032821">
    <property type="entry name" value="PKS_assoc"/>
</dbReference>
<evidence type="ECO:0000256" key="5">
    <source>
        <dbReference type="ARBA" id="ARBA00012948"/>
    </source>
</evidence>
<dbReference type="EC" id="1.1.1.100" evidence="5"/>
<evidence type="ECO:0000256" key="8">
    <source>
        <dbReference type="ARBA" id="ARBA00022450"/>
    </source>
</evidence>
<dbReference type="PROSITE" id="PS52004">
    <property type="entry name" value="KS3_2"/>
    <property type="match status" value="1"/>
</dbReference>
<evidence type="ECO:0000256" key="16">
    <source>
        <dbReference type="ARBA" id="ARBA00022898"/>
    </source>
</evidence>
<keyword evidence="12" id="KW-0702">S-nitrosylation</keyword>
<evidence type="ECO:0000256" key="3">
    <source>
        <dbReference type="ARBA" id="ARBA00012480"/>
    </source>
</evidence>
<comment type="catalytic activity">
    <reaction evidence="53">
        <text>hexadecanoyl-[ACP] + H2O = hexadecanoate + holo-[ACP] + H(+)</text>
        <dbReference type="Rhea" id="RHEA:41932"/>
        <dbReference type="Rhea" id="RHEA-COMP:9652"/>
        <dbReference type="Rhea" id="RHEA-COMP:9685"/>
        <dbReference type="ChEBI" id="CHEBI:7896"/>
        <dbReference type="ChEBI" id="CHEBI:15377"/>
        <dbReference type="ChEBI" id="CHEBI:15378"/>
        <dbReference type="ChEBI" id="CHEBI:64479"/>
        <dbReference type="ChEBI" id="CHEBI:78483"/>
        <dbReference type="EC" id="3.1.2.14"/>
    </reaction>
    <physiologicalReaction direction="left-to-right" evidence="53">
        <dbReference type="Rhea" id="RHEA:41933"/>
    </physiologicalReaction>
</comment>
<evidence type="ECO:0000256" key="10">
    <source>
        <dbReference type="ARBA" id="ARBA00022553"/>
    </source>
</evidence>
<comment type="catalytic activity">
    <reaction evidence="46">
        <text>(2E)-dodecenoyl-[ACP] + NADPH + H(+) = dodecanoyl-[ACP] + NADP(+)</text>
        <dbReference type="Rhea" id="RHEA:41880"/>
        <dbReference type="Rhea" id="RHEA-COMP:9643"/>
        <dbReference type="Rhea" id="RHEA-COMP:9644"/>
        <dbReference type="ChEBI" id="CHEBI:15378"/>
        <dbReference type="ChEBI" id="CHEBI:57783"/>
        <dbReference type="ChEBI" id="CHEBI:58349"/>
        <dbReference type="ChEBI" id="CHEBI:65264"/>
        <dbReference type="ChEBI" id="CHEBI:78472"/>
    </reaction>
    <physiologicalReaction direction="left-to-right" evidence="46">
        <dbReference type="Rhea" id="RHEA:41881"/>
    </physiologicalReaction>
</comment>
<dbReference type="SUPFAM" id="SSF53474">
    <property type="entry name" value="alpha/beta-Hydrolases"/>
    <property type="match status" value="1"/>
</dbReference>
<comment type="catalytic activity">
    <reaction evidence="56">
        <text>decanoyl-[ACP] + malonyl-[ACP] + H(+) = 3-oxododecanoyl-[ACP] + holo-[ACP] + CO2</text>
        <dbReference type="Rhea" id="RHEA:41868"/>
        <dbReference type="Rhea" id="RHEA-COMP:9623"/>
        <dbReference type="Rhea" id="RHEA-COMP:9640"/>
        <dbReference type="Rhea" id="RHEA-COMP:9641"/>
        <dbReference type="Rhea" id="RHEA-COMP:9685"/>
        <dbReference type="ChEBI" id="CHEBI:15378"/>
        <dbReference type="ChEBI" id="CHEBI:16526"/>
        <dbReference type="ChEBI" id="CHEBI:64479"/>
        <dbReference type="ChEBI" id="CHEBI:78449"/>
        <dbReference type="ChEBI" id="CHEBI:78468"/>
        <dbReference type="ChEBI" id="CHEBI:78469"/>
    </reaction>
    <physiologicalReaction direction="left-to-right" evidence="56">
        <dbReference type="Rhea" id="RHEA:41869"/>
    </physiologicalReaction>
</comment>
<dbReference type="InterPro" id="IPR020843">
    <property type="entry name" value="ER"/>
</dbReference>
<keyword evidence="16" id="KW-0663">Pyridoxal phosphate</keyword>
<keyword evidence="10" id="KW-0597">Phosphoprotein</keyword>
<evidence type="ECO:0000256" key="23">
    <source>
        <dbReference type="ARBA" id="ARBA00023332"/>
    </source>
</evidence>
<dbReference type="Pfam" id="PF02801">
    <property type="entry name" value="Ketoacyl-synt_C"/>
    <property type="match status" value="1"/>
</dbReference>
<dbReference type="InterPro" id="IPR036736">
    <property type="entry name" value="ACP-like_sf"/>
</dbReference>
<evidence type="ECO:0000256" key="53">
    <source>
        <dbReference type="ARBA" id="ARBA00048704"/>
    </source>
</evidence>
<keyword evidence="14" id="KW-0276">Fatty acid metabolism</keyword>
<evidence type="ECO:0000256" key="7">
    <source>
        <dbReference type="ARBA" id="ARBA00018769"/>
    </source>
</evidence>
<evidence type="ECO:0000259" key="65">
    <source>
        <dbReference type="PROSITE" id="PS52004"/>
    </source>
</evidence>
<evidence type="ECO:0000256" key="28">
    <source>
        <dbReference type="ARBA" id="ARBA00023398"/>
    </source>
</evidence>
<comment type="catalytic activity">
    <reaction evidence="60">
        <text>3-oxooctanoyl-[ACP] + NADPH + H(+) = (3R)-hydroxyoctanoyl-[ACP] + NADP(+)</text>
        <dbReference type="Rhea" id="RHEA:41840"/>
        <dbReference type="Rhea" id="RHEA-COMP:9633"/>
        <dbReference type="Rhea" id="RHEA-COMP:9634"/>
        <dbReference type="ChEBI" id="CHEBI:15378"/>
        <dbReference type="ChEBI" id="CHEBI:57783"/>
        <dbReference type="ChEBI" id="CHEBI:58349"/>
        <dbReference type="ChEBI" id="CHEBI:78460"/>
        <dbReference type="ChEBI" id="CHEBI:78461"/>
    </reaction>
    <physiologicalReaction direction="left-to-right" evidence="60">
        <dbReference type="Rhea" id="RHEA:41841"/>
    </physiologicalReaction>
</comment>
<dbReference type="SMART" id="SM00829">
    <property type="entry name" value="PKS_ER"/>
    <property type="match status" value="1"/>
</dbReference>
<gene>
    <name evidence="67" type="ORF">NQ317_001270</name>
</gene>
<comment type="catalytic activity">
    <reaction evidence="44">
        <text>acetyl-[ACP] + malonyl-[ACP] + H(+) = 3-oxobutanoyl-[ACP] + holo-[ACP] + CO2</text>
        <dbReference type="Rhea" id="RHEA:41800"/>
        <dbReference type="Rhea" id="RHEA-COMP:9621"/>
        <dbReference type="Rhea" id="RHEA-COMP:9623"/>
        <dbReference type="Rhea" id="RHEA-COMP:9625"/>
        <dbReference type="Rhea" id="RHEA-COMP:9685"/>
        <dbReference type="ChEBI" id="CHEBI:15378"/>
        <dbReference type="ChEBI" id="CHEBI:16526"/>
        <dbReference type="ChEBI" id="CHEBI:64479"/>
        <dbReference type="ChEBI" id="CHEBI:78446"/>
        <dbReference type="ChEBI" id="CHEBI:78449"/>
        <dbReference type="ChEBI" id="CHEBI:78450"/>
    </reaction>
    <physiologicalReaction direction="left-to-right" evidence="44">
        <dbReference type="Rhea" id="RHEA:41801"/>
    </physiologicalReaction>
</comment>
<comment type="catalytic activity">
    <reaction evidence="42">
        <text>(2E)-hexenoyl-[ACP] + NADPH + H(+) = hexanoyl-[ACP] + NADP(+)</text>
        <dbReference type="Rhea" id="RHEA:41832"/>
        <dbReference type="Rhea" id="RHEA-COMP:9631"/>
        <dbReference type="Rhea" id="RHEA-COMP:9632"/>
        <dbReference type="ChEBI" id="CHEBI:15378"/>
        <dbReference type="ChEBI" id="CHEBI:57783"/>
        <dbReference type="ChEBI" id="CHEBI:58349"/>
        <dbReference type="ChEBI" id="CHEBI:78458"/>
        <dbReference type="ChEBI" id="CHEBI:78459"/>
    </reaction>
    <physiologicalReaction direction="left-to-right" evidence="42">
        <dbReference type="Rhea" id="RHEA:41833"/>
    </physiologicalReaction>
</comment>
<comment type="catalytic activity">
    <reaction evidence="41">
        <text>(2E)-hexadecenoyl-[ACP] + NADPH + H(+) = hexadecanoyl-[ACP] + NADP(+)</text>
        <dbReference type="Rhea" id="RHEA:41912"/>
        <dbReference type="Rhea" id="RHEA-COMP:9651"/>
        <dbReference type="Rhea" id="RHEA-COMP:9652"/>
        <dbReference type="ChEBI" id="CHEBI:15378"/>
        <dbReference type="ChEBI" id="CHEBI:57783"/>
        <dbReference type="ChEBI" id="CHEBI:58349"/>
        <dbReference type="ChEBI" id="CHEBI:78481"/>
        <dbReference type="ChEBI" id="CHEBI:78483"/>
    </reaction>
    <physiologicalReaction direction="left-to-right" evidence="41">
        <dbReference type="Rhea" id="RHEA:41913"/>
    </physiologicalReaction>
</comment>
<dbReference type="Gene3D" id="3.10.129.110">
    <property type="entry name" value="Polyketide synthase dehydratase"/>
    <property type="match status" value="1"/>
</dbReference>
<evidence type="ECO:0000256" key="26">
    <source>
        <dbReference type="ARBA" id="ARBA00023388"/>
    </source>
</evidence>
<dbReference type="PROSITE" id="PS00606">
    <property type="entry name" value="KS3_1"/>
    <property type="match status" value="1"/>
</dbReference>
<dbReference type="InterPro" id="IPR016039">
    <property type="entry name" value="Thiolase-like"/>
</dbReference>
<dbReference type="Gene3D" id="3.40.50.720">
    <property type="entry name" value="NAD(P)-binding Rossmann-like Domain"/>
    <property type="match status" value="1"/>
</dbReference>
<accession>A0ABQ9IT03</accession>
<evidence type="ECO:0000256" key="45">
    <source>
        <dbReference type="ARBA" id="ARBA00048051"/>
    </source>
</evidence>
<organism evidence="67 68">
    <name type="scientific">Molorchus minor</name>
    <dbReference type="NCBI Taxonomy" id="1323400"/>
    <lineage>
        <taxon>Eukaryota</taxon>
        <taxon>Metazoa</taxon>
        <taxon>Ecdysozoa</taxon>
        <taxon>Arthropoda</taxon>
        <taxon>Hexapoda</taxon>
        <taxon>Insecta</taxon>
        <taxon>Pterygota</taxon>
        <taxon>Neoptera</taxon>
        <taxon>Endopterygota</taxon>
        <taxon>Coleoptera</taxon>
        <taxon>Polyphaga</taxon>
        <taxon>Cucujiformia</taxon>
        <taxon>Chrysomeloidea</taxon>
        <taxon>Cerambycidae</taxon>
        <taxon>Lamiinae</taxon>
        <taxon>Monochamini</taxon>
        <taxon>Molorchus</taxon>
    </lineage>
</organism>
<dbReference type="Pfam" id="PF00550">
    <property type="entry name" value="PP-binding"/>
    <property type="match status" value="1"/>
</dbReference>
<comment type="catalytic activity">
    <reaction evidence="35">
        <text>hexanoyl-[ACP] + malonyl-[ACP] + H(+) = 3-oxooctanoyl-[ACP] + holo-[ACP] + CO2</text>
        <dbReference type="Rhea" id="RHEA:41836"/>
        <dbReference type="Rhea" id="RHEA-COMP:9623"/>
        <dbReference type="Rhea" id="RHEA-COMP:9632"/>
        <dbReference type="Rhea" id="RHEA-COMP:9633"/>
        <dbReference type="Rhea" id="RHEA-COMP:9685"/>
        <dbReference type="ChEBI" id="CHEBI:15378"/>
        <dbReference type="ChEBI" id="CHEBI:16526"/>
        <dbReference type="ChEBI" id="CHEBI:64479"/>
        <dbReference type="ChEBI" id="CHEBI:78449"/>
        <dbReference type="ChEBI" id="CHEBI:78459"/>
        <dbReference type="ChEBI" id="CHEBI:78460"/>
    </reaction>
    <physiologicalReaction direction="left-to-right" evidence="35">
        <dbReference type="Rhea" id="RHEA:41837"/>
    </physiologicalReaction>
</comment>
<evidence type="ECO:0000256" key="50">
    <source>
        <dbReference type="ARBA" id="ARBA00048571"/>
    </source>
</evidence>
<dbReference type="InterPro" id="IPR029058">
    <property type="entry name" value="AB_hydrolase_fold"/>
</dbReference>
<comment type="catalytic activity">
    <reaction evidence="34">
        <text>3-oxooctadecanoyl-[ACP] + NADPH + H(+) = (3R)-hydroxyoctadecanoyl-[ACP] + NADP(+)</text>
        <dbReference type="Rhea" id="RHEA:41920"/>
        <dbReference type="Rhea" id="RHEA-COMP:9653"/>
        <dbReference type="Rhea" id="RHEA-COMP:9654"/>
        <dbReference type="ChEBI" id="CHEBI:15378"/>
        <dbReference type="ChEBI" id="CHEBI:57783"/>
        <dbReference type="ChEBI" id="CHEBI:58349"/>
        <dbReference type="ChEBI" id="CHEBI:78487"/>
        <dbReference type="ChEBI" id="CHEBI:78488"/>
    </reaction>
    <physiologicalReaction direction="left-to-right" evidence="34">
        <dbReference type="Rhea" id="RHEA:41921"/>
    </physiologicalReaction>
</comment>
<dbReference type="PANTHER" id="PTHR43775">
    <property type="entry name" value="FATTY ACID SYNTHASE"/>
    <property type="match status" value="1"/>
</dbReference>
<dbReference type="Gene3D" id="3.40.47.10">
    <property type="match status" value="1"/>
</dbReference>
<dbReference type="InterPro" id="IPR016035">
    <property type="entry name" value="Acyl_Trfase/lysoPLipase"/>
</dbReference>
<comment type="catalytic activity">
    <reaction evidence="51">
        <text>a 2,3-saturated acyl-[ACP] + NADP(+) = a (2E)-enoyl-[ACP] + NADPH + H(+)</text>
        <dbReference type="Rhea" id="RHEA:22564"/>
        <dbReference type="Rhea" id="RHEA-COMP:9925"/>
        <dbReference type="Rhea" id="RHEA-COMP:9926"/>
        <dbReference type="ChEBI" id="CHEBI:15378"/>
        <dbReference type="ChEBI" id="CHEBI:57783"/>
        <dbReference type="ChEBI" id="CHEBI:58349"/>
        <dbReference type="ChEBI" id="CHEBI:78784"/>
        <dbReference type="ChEBI" id="CHEBI:78785"/>
        <dbReference type="EC" id="1.3.1.39"/>
    </reaction>
    <physiologicalReaction direction="right-to-left" evidence="51">
        <dbReference type="Rhea" id="RHEA:22566"/>
    </physiologicalReaction>
</comment>